<gene>
    <name evidence="1" type="ORF">FHR34_006778</name>
</gene>
<accession>A0A7W7R9Q7</accession>
<dbReference type="AlphaFoldDB" id="A0A7W7R9Q7"/>
<dbReference type="RefSeq" id="WP_184944271.1">
    <property type="nucleotide sequence ID" value="NZ_JACHJV010000002.1"/>
</dbReference>
<dbReference type="Proteomes" id="UP000540506">
    <property type="component" value="Unassembled WGS sequence"/>
</dbReference>
<name>A0A7W7R9Q7_KITKI</name>
<comment type="caution">
    <text evidence="1">The sequence shown here is derived from an EMBL/GenBank/DDBJ whole genome shotgun (WGS) entry which is preliminary data.</text>
</comment>
<protein>
    <submittedName>
        <fullName evidence="1">Uncharacterized protein</fullName>
    </submittedName>
</protein>
<proteinExistence type="predicted"/>
<reference evidence="1 2" key="1">
    <citation type="submission" date="2020-08" db="EMBL/GenBank/DDBJ databases">
        <title>Sequencing the genomes of 1000 actinobacteria strains.</title>
        <authorList>
            <person name="Klenk H.-P."/>
        </authorList>
    </citation>
    <scope>NUCLEOTIDE SEQUENCE [LARGE SCALE GENOMIC DNA]</scope>
    <source>
        <strain evidence="1 2">DSM 41654</strain>
    </source>
</reference>
<organism evidence="1 2">
    <name type="scientific">Kitasatospora kifunensis</name>
    <name type="common">Streptomyces kifunensis</name>
    <dbReference type="NCBI Taxonomy" id="58351"/>
    <lineage>
        <taxon>Bacteria</taxon>
        <taxon>Bacillati</taxon>
        <taxon>Actinomycetota</taxon>
        <taxon>Actinomycetes</taxon>
        <taxon>Kitasatosporales</taxon>
        <taxon>Streptomycetaceae</taxon>
        <taxon>Kitasatospora</taxon>
    </lineage>
</organism>
<keyword evidence="2" id="KW-1185">Reference proteome</keyword>
<evidence type="ECO:0000313" key="1">
    <source>
        <dbReference type="EMBL" id="MBB4927683.1"/>
    </source>
</evidence>
<sequence length="108" mass="10997">MSDHHTLLGSVSQTLREAGLPLAKKDDGTAGAVVSSQAHGVTVVWQTGVQSAAVSSPATGTVGRAHGAAAIRSPHFRSALRLAALLAEAGYHSDHTGDRVLVSNPAPR</sequence>
<evidence type="ECO:0000313" key="2">
    <source>
        <dbReference type="Proteomes" id="UP000540506"/>
    </source>
</evidence>
<dbReference type="EMBL" id="JACHJV010000002">
    <property type="protein sequence ID" value="MBB4927683.1"/>
    <property type="molecule type" value="Genomic_DNA"/>
</dbReference>